<evidence type="ECO:0000256" key="1">
    <source>
        <dbReference type="SAM" id="SignalP"/>
    </source>
</evidence>
<evidence type="ECO:0000313" key="4">
    <source>
        <dbReference type="Proteomes" id="UP000590511"/>
    </source>
</evidence>
<protein>
    <submittedName>
        <fullName evidence="3">Uncharacterized protein</fullName>
    </submittedName>
</protein>
<reference evidence="3 4" key="1">
    <citation type="submission" date="2020-08" db="EMBL/GenBank/DDBJ databases">
        <title>Sequencing the genomes of 1000 actinobacteria strains.</title>
        <authorList>
            <person name="Klenk H.-P."/>
        </authorList>
    </citation>
    <scope>NUCLEOTIDE SEQUENCE [LARGE SCALE GENOMIC DNA]</scope>
    <source>
        <strain evidence="3 4">DSM 43150</strain>
    </source>
</reference>
<dbReference type="EMBL" id="JACHNC010000001">
    <property type="protein sequence ID" value="MBB4751592.1"/>
    <property type="molecule type" value="Genomic_DNA"/>
</dbReference>
<accession>A0A7W7MII6</accession>
<sequence>MTKRWMRSVLAAAGVFALVLTPVAVRAQEAAGYDGFIRDGSCAEPGQDLHIDLAGGGSHDVEPYRAEGAALGFYGAPQVPGFGVGAIYSGQRFSLVLTEGGRDVACGDLLQPEEDRFGRAGLAVAQLLPAGDGGVQGVAVLERTRLERELDIVPTRARILVSAGAVTPPAQPANGYNAHVKGGTCQAPSGPIRLNLPGEGTFDVTPYRAETGPGRSATLAYVGSPPVPGFTLATAYTGLQRFSLTISDPTGQTTACGDVLRPDSDAFVEAGRALVLLNPTGSAGTPGYAVIQRVGMQRELDVTPTRVSIILFAAPAV</sequence>
<dbReference type="Proteomes" id="UP000631312">
    <property type="component" value="Unassembled WGS sequence"/>
</dbReference>
<dbReference type="AlphaFoldDB" id="A0A7W7MII6"/>
<reference evidence="2 5" key="2">
    <citation type="submission" date="2021-01" db="EMBL/GenBank/DDBJ databases">
        <title>Whole genome shotgun sequence of Actinoplanes lobatus NBRC 12513.</title>
        <authorList>
            <person name="Komaki H."/>
            <person name="Tamura T."/>
        </authorList>
    </citation>
    <scope>NUCLEOTIDE SEQUENCE [LARGE SCALE GENOMIC DNA]</scope>
    <source>
        <strain evidence="2 5">NBRC 12513</strain>
    </source>
</reference>
<feature type="signal peptide" evidence="1">
    <location>
        <begin position="1"/>
        <end position="27"/>
    </location>
</feature>
<feature type="chain" id="PRO_5030959649" evidence="1">
    <location>
        <begin position="28"/>
        <end position="317"/>
    </location>
</feature>
<proteinExistence type="predicted"/>
<dbReference type="Proteomes" id="UP000590511">
    <property type="component" value="Unassembled WGS sequence"/>
</dbReference>
<dbReference type="EMBL" id="BOMP01000104">
    <property type="protein sequence ID" value="GIE43176.1"/>
    <property type="molecule type" value="Genomic_DNA"/>
</dbReference>
<organism evidence="3 4">
    <name type="scientific">Actinoplanes lobatus</name>
    <dbReference type="NCBI Taxonomy" id="113568"/>
    <lineage>
        <taxon>Bacteria</taxon>
        <taxon>Bacillati</taxon>
        <taxon>Actinomycetota</taxon>
        <taxon>Actinomycetes</taxon>
        <taxon>Micromonosporales</taxon>
        <taxon>Micromonosporaceae</taxon>
        <taxon>Actinoplanes</taxon>
    </lineage>
</organism>
<evidence type="ECO:0000313" key="5">
    <source>
        <dbReference type="Proteomes" id="UP000631312"/>
    </source>
</evidence>
<name>A0A7W7MII6_9ACTN</name>
<keyword evidence="1" id="KW-0732">Signal</keyword>
<evidence type="ECO:0000313" key="2">
    <source>
        <dbReference type="EMBL" id="GIE43176.1"/>
    </source>
</evidence>
<dbReference type="RefSeq" id="WP_188123603.1">
    <property type="nucleotide sequence ID" value="NZ_BOMP01000104.1"/>
</dbReference>
<gene>
    <name evidence="2" type="ORF">Alo02nite_60740</name>
    <name evidence="3" type="ORF">BJ964_005753</name>
</gene>
<comment type="caution">
    <text evidence="3">The sequence shown here is derived from an EMBL/GenBank/DDBJ whole genome shotgun (WGS) entry which is preliminary data.</text>
</comment>
<evidence type="ECO:0000313" key="3">
    <source>
        <dbReference type="EMBL" id="MBB4751592.1"/>
    </source>
</evidence>
<keyword evidence="5" id="KW-1185">Reference proteome</keyword>